<keyword evidence="1" id="KW-1133">Transmembrane helix</keyword>
<evidence type="ECO:0008006" key="4">
    <source>
        <dbReference type="Google" id="ProtNLM"/>
    </source>
</evidence>
<proteinExistence type="predicted"/>
<evidence type="ECO:0000256" key="1">
    <source>
        <dbReference type="SAM" id="Phobius"/>
    </source>
</evidence>
<keyword evidence="1" id="KW-0812">Transmembrane</keyword>
<name>A0ABV7XI22_9GAMM</name>
<protein>
    <recommendedName>
        <fullName evidence="4">Type II secretion system protein</fullName>
    </recommendedName>
</protein>
<dbReference type="EMBL" id="JBHRYA010000003">
    <property type="protein sequence ID" value="MFC3715699.1"/>
    <property type="molecule type" value="Genomic_DNA"/>
</dbReference>
<keyword evidence="3" id="KW-1185">Reference proteome</keyword>
<dbReference type="RefSeq" id="WP_386742802.1">
    <property type="nucleotide sequence ID" value="NZ_JBHRYA010000003.1"/>
</dbReference>
<evidence type="ECO:0000313" key="3">
    <source>
        <dbReference type="Proteomes" id="UP001595705"/>
    </source>
</evidence>
<dbReference type="Proteomes" id="UP001595705">
    <property type="component" value="Unassembled WGS sequence"/>
</dbReference>
<gene>
    <name evidence="2" type="ORF">ACFONC_05990</name>
</gene>
<accession>A0ABV7XI22</accession>
<organism evidence="2 3">
    <name type="scientific">Luteimonas soli</name>
    <dbReference type="NCBI Taxonomy" id="1648966"/>
    <lineage>
        <taxon>Bacteria</taxon>
        <taxon>Pseudomonadati</taxon>
        <taxon>Pseudomonadota</taxon>
        <taxon>Gammaproteobacteria</taxon>
        <taxon>Lysobacterales</taxon>
        <taxon>Lysobacteraceae</taxon>
        <taxon>Luteimonas</taxon>
    </lineage>
</organism>
<feature type="transmembrane region" description="Helical" evidence="1">
    <location>
        <begin position="6"/>
        <end position="29"/>
    </location>
</feature>
<sequence>MSARPVGQWLLVLAGLVVVATVVGAIAVMGSPGEQRQMRIDEQRVQDLRSIEAAVRLYRNDEGSLPDDLATIDARPGVALDLADPQTGAPYEYRRTGADAFELCASFATDSATRKARRNWQGIEWAHGTGRHCFTFRIEDKDRATADSTAP</sequence>
<reference evidence="3" key="1">
    <citation type="journal article" date="2019" name="Int. J. Syst. Evol. Microbiol.">
        <title>The Global Catalogue of Microorganisms (GCM) 10K type strain sequencing project: providing services to taxonomists for standard genome sequencing and annotation.</title>
        <authorList>
            <consortium name="The Broad Institute Genomics Platform"/>
            <consortium name="The Broad Institute Genome Sequencing Center for Infectious Disease"/>
            <person name="Wu L."/>
            <person name="Ma J."/>
        </authorList>
    </citation>
    <scope>NUCLEOTIDE SEQUENCE [LARGE SCALE GENOMIC DNA]</scope>
    <source>
        <strain evidence="3">KCTC 42441</strain>
    </source>
</reference>
<keyword evidence="1" id="KW-0472">Membrane</keyword>
<evidence type="ECO:0000313" key="2">
    <source>
        <dbReference type="EMBL" id="MFC3715699.1"/>
    </source>
</evidence>
<comment type="caution">
    <text evidence="2">The sequence shown here is derived from an EMBL/GenBank/DDBJ whole genome shotgun (WGS) entry which is preliminary data.</text>
</comment>